<gene>
    <name evidence="3" type="ORF">Maes01_02085</name>
</gene>
<evidence type="ECO:0000313" key="4">
    <source>
        <dbReference type="Proteomes" id="UP001408594"/>
    </source>
</evidence>
<dbReference type="Pfam" id="PF07833">
    <property type="entry name" value="Cu_amine_oxidN1"/>
    <property type="match status" value="1"/>
</dbReference>
<proteinExistence type="predicted"/>
<accession>A0ABP9WQN7</accession>
<evidence type="ECO:0000256" key="1">
    <source>
        <dbReference type="SAM" id="SignalP"/>
    </source>
</evidence>
<protein>
    <recommendedName>
        <fullName evidence="2">Copper amine oxidase-like N-terminal domain-containing protein</fullName>
    </recommendedName>
</protein>
<keyword evidence="4" id="KW-1185">Reference proteome</keyword>
<feature type="domain" description="Copper amine oxidase-like N-terminal" evidence="2">
    <location>
        <begin position="42"/>
        <end position="148"/>
    </location>
</feature>
<name>A0ABP9WQN7_9GAMM</name>
<dbReference type="InterPro" id="IPR021801">
    <property type="entry name" value="DUF3370"/>
</dbReference>
<dbReference type="InterPro" id="IPR012854">
    <property type="entry name" value="Cu_amine_oxidase-like_N"/>
</dbReference>
<keyword evidence="1" id="KW-0732">Signal</keyword>
<evidence type="ECO:0000259" key="2">
    <source>
        <dbReference type="Pfam" id="PF07833"/>
    </source>
</evidence>
<sequence>MKKIMLTLLLAWGSLPSVAQVTSRDADAILATQQPVAVNYNCSSLSFDVPPLIVEGRTFVELNGIFAAMGIGLQWDGATQKVTGSKDGTTIELWIGSTTAYVDGVAVTLDAAPFIATPYNRTMVPVAFIAQATGADVSWNGLWRTVIISDQPCTSASDWQTGSLSGDIVDPTLLQPLALEIDQRKIWKSNNPETVDGDGWLMQNSRADAQRGGAATPLSGCFDVYLFHINNSGSAKYVHLLASNPNSSSVTLTGSGSMYNNSEEPLVGIGGGLNYQVAYDWLFDTPRSTFNSSIPPLSATELVRVPLSSMIDGRYELCTDQGVYLYTVATSTGDSNDAINLSQSGRAPGYIARPDVDKFGREAGIYQGSGISAVQVVELPQGPGHIAFNFNTTNKIYTYLQDQTSAALMHLGDSSDRTHGNYGHHYKVTLHLRNPASVARTATFTFASNLTGSGPSFTWNSPALLNGQLKNIYVTPQKPAQTLASYTLPASGAQTINLELYVPGLITTNQQLIVEVN</sequence>
<reference evidence="3 4" key="1">
    <citation type="submission" date="2024-02" db="EMBL/GenBank/DDBJ databases">
        <title>Microbulbifer aestuariivivens NBRC 112533.</title>
        <authorList>
            <person name="Ichikawa N."/>
            <person name="Katano-Makiyama Y."/>
            <person name="Hidaka K."/>
        </authorList>
    </citation>
    <scope>NUCLEOTIDE SEQUENCE [LARGE SCALE GENOMIC DNA]</scope>
    <source>
        <strain evidence="3 4">NBRC 112533</strain>
    </source>
</reference>
<dbReference type="SUPFAM" id="SSF55383">
    <property type="entry name" value="Copper amine oxidase, domain N"/>
    <property type="match status" value="1"/>
</dbReference>
<feature type="chain" id="PRO_5045790535" description="Copper amine oxidase-like N-terminal domain-containing protein" evidence="1">
    <location>
        <begin position="20"/>
        <end position="517"/>
    </location>
</feature>
<dbReference type="EMBL" id="BAABRT010000016">
    <property type="protein sequence ID" value="GAA5525515.1"/>
    <property type="molecule type" value="Genomic_DNA"/>
</dbReference>
<evidence type="ECO:0000313" key="3">
    <source>
        <dbReference type="EMBL" id="GAA5525515.1"/>
    </source>
</evidence>
<feature type="signal peptide" evidence="1">
    <location>
        <begin position="1"/>
        <end position="19"/>
    </location>
</feature>
<comment type="caution">
    <text evidence="3">The sequence shown here is derived from an EMBL/GenBank/DDBJ whole genome shotgun (WGS) entry which is preliminary data.</text>
</comment>
<dbReference type="Gene3D" id="3.30.457.10">
    <property type="entry name" value="Copper amine oxidase-like, N-terminal domain"/>
    <property type="match status" value="1"/>
</dbReference>
<dbReference type="Pfam" id="PF11850">
    <property type="entry name" value="DUF3370"/>
    <property type="match status" value="2"/>
</dbReference>
<dbReference type="InterPro" id="IPR036582">
    <property type="entry name" value="Mao_N_sf"/>
</dbReference>
<organism evidence="3 4">
    <name type="scientific">Microbulbifer aestuariivivens</name>
    <dbReference type="NCBI Taxonomy" id="1908308"/>
    <lineage>
        <taxon>Bacteria</taxon>
        <taxon>Pseudomonadati</taxon>
        <taxon>Pseudomonadota</taxon>
        <taxon>Gammaproteobacteria</taxon>
        <taxon>Cellvibrionales</taxon>
        <taxon>Microbulbiferaceae</taxon>
        <taxon>Microbulbifer</taxon>
    </lineage>
</organism>
<dbReference type="Proteomes" id="UP001408594">
    <property type="component" value="Unassembled WGS sequence"/>
</dbReference>